<evidence type="ECO:0000313" key="10">
    <source>
        <dbReference type="Proteomes" id="UP000830115"/>
    </source>
</evidence>
<name>A0ABY4M411_9ACTN</name>
<comment type="cofactor">
    <cofactor evidence="1">
        <name>Mn(2+)</name>
        <dbReference type="ChEBI" id="CHEBI:29035"/>
    </cofactor>
</comment>
<dbReference type="PROSITE" id="PS00470">
    <property type="entry name" value="IDH_IMDH"/>
    <property type="match status" value="1"/>
</dbReference>
<dbReference type="Proteomes" id="UP000830115">
    <property type="component" value="Chromosome"/>
</dbReference>
<dbReference type="Gene3D" id="3.40.980.10">
    <property type="entry name" value="MoaB/Mog-like domain"/>
    <property type="match status" value="1"/>
</dbReference>
<dbReference type="InterPro" id="IPR019818">
    <property type="entry name" value="IsoCit/isopropylmalate_DH_CS"/>
</dbReference>
<dbReference type="InterPro" id="IPR036425">
    <property type="entry name" value="MoaB/Mog-like_dom_sf"/>
</dbReference>
<keyword evidence="6" id="KW-0464">Manganese</keyword>
<evidence type="ECO:0000256" key="4">
    <source>
        <dbReference type="ARBA" id="ARBA00023002"/>
    </source>
</evidence>
<dbReference type="EMBL" id="CP086322">
    <property type="protein sequence ID" value="UQA92423.1"/>
    <property type="molecule type" value="Genomic_DNA"/>
</dbReference>
<dbReference type="SMART" id="SM01329">
    <property type="entry name" value="Iso_dh"/>
    <property type="match status" value="1"/>
</dbReference>
<protein>
    <recommendedName>
        <fullName evidence="11">Molybdenum cofactor synthesis domain-containing protein</fullName>
    </recommendedName>
</protein>
<dbReference type="SUPFAM" id="SSF53659">
    <property type="entry name" value="Isocitrate/Isopropylmalate dehydrogenase-like"/>
    <property type="match status" value="1"/>
</dbReference>
<dbReference type="RefSeq" id="WP_248863283.1">
    <property type="nucleotide sequence ID" value="NZ_CP086322.1"/>
</dbReference>
<keyword evidence="3" id="KW-0479">Metal-binding</keyword>
<evidence type="ECO:0000313" key="9">
    <source>
        <dbReference type="EMBL" id="UQA92423.1"/>
    </source>
</evidence>
<dbReference type="SMART" id="SM00852">
    <property type="entry name" value="MoCF_biosynth"/>
    <property type="match status" value="1"/>
</dbReference>
<evidence type="ECO:0000256" key="3">
    <source>
        <dbReference type="ARBA" id="ARBA00022723"/>
    </source>
</evidence>
<dbReference type="Pfam" id="PF00180">
    <property type="entry name" value="Iso_dh"/>
    <property type="match status" value="1"/>
</dbReference>
<dbReference type="Pfam" id="PF00994">
    <property type="entry name" value="MoCF_biosynth"/>
    <property type="match status" value="1"/>
</dbReference>
<evidence type="ECO:0008006" key="11">
    <source>
        <dbReference type="Google" id="ProtNLM"/>
    </source>
</evidence>
<dbReference type="PANTHER" id="PTHR43275:SF1">
    <property type="entry name" value="D-MALATE DEHYDROGENASE [DECARBOXYLATING]"/>
    <property type="match status" value="1"/>
</dbReference>
<evidence type="ECO:0000256" key="1">
    <source>
        <dbReference type="ARBA" id="ARBA00001936"/>
    </source>
</evidence>
<proteinExistence type="predicted"/>
<feature type="domain" description="MoaB/Mog" evidence="7">
    <location>
        <begin position="374"/>
        <end position="540"/>
    </location>
</feature>
<dbReference type="CDD" id="cd00885">
    <property type="entry name" value="cinA"/>
    <property type="match status" value="1"/>
</dbReference>
<evidence type="ECO:0000256" key="2">
    <source>
        <dbReference type="ARBA" id="ARBA00001946"/>
    </source>
</evidence>
<comment type="cofactor">
    <cofactor evidence="2">
        <name>Mg(2+)</name>
        <dbReference type="ChEBI" id="CHEBI:18420"/>
    </cofactor>
</comment>
<gene>
    <name evidence="9" type="ORF">K9S39_11765</name>
</gene>
<dbReference type="InterPro" id="IPR001453">
    <property type="entry name" value="MoaB/Mog_dom"/>
</dbReference>
<evidence type="ECO:0000259" key="7">
    <source>
        <dbReference type="SMART" id="SM00852"/>
    </source>
</evidence>
<accession>A0ABY4M411</accession>
<evidence type="ECO:0000256" key="6">
    <source>
        <dbReference type="ARBA" id="ARBA00023211"/>
    </source>
</evidence>
<dbReference type="InterPro" id="IPR024084">
    <property type="entry name" value="IsoPropMal-DH-like_dom"/>
</dbReference>
<dbReference type="PANTHER" id="PTHR43275">
    <property type="entry name" value="D-MALATE DEHYDROGENASE [DECARBOXYLATING]"/>
    <property type="match status" value="1"/>
</dbReference>
<keyword evidence="5" id="KW-0520">NAD</keyword>
<dbReference type="InterPro" id="IPR050501">
    <property type="entry name" value="ICDH/IPMDH"/>
</dbReference>
<reference evidence="9" key="1">
    <citation type="submission" date="2021-10" db="EMBL/GenBank/DDBJ databases">
        <title>Streptomyces nigrumlapis sp.nov.,an antimicrobial producing actinobacterium isolated from Black Gobi rocks.</title>
        <authorList>
            <person name="Wen Y."/>
            <person name="Zhang W."/>
            <person name="Liu X.G."/>
        </authorList>
    </citation>
    <scope>NUCLEOTIDE SEQUENCE</scope>
    <source>
        <strain evidence="9">ST13-2-2</strain>
    </source>
</reference>
<feature type="domain" description="Isopropylmalate dehydrogenase-like" evidence="8">
    <location>
        <begin position="5"/>
        <end position="360"/>
    </location>
</feature>
<evidence type="ECO:0000256" key="5">
    <source>
        <dbReference type="ARBA" id="ARBA00023027"/>
    </source>
</evidence>
<dbReference type="Gene3D" id="3.40.718.10">
    <property type="entry name" value="Isopropylmalate Dehydrogenase"/>
    <property type="match status" value="1"/>
</dbReference>
<dbReference type="SUPFAM" id="SSF53218">
    <property type="entry name" value="Molybdenum cofactor biosynthesis proteins"/>
    <property type="match status" value="1"/>
</dbReference>
<keyword evidence="4" id="KW-0560">Oxidoreductase</keyword>
<organism evidence="9 10">
    <name type="scientific">Streptomyces halobius</name>
    <dbReference type="NCBI Taxonomy" id="2879846"/>
    <lineage>
        <taxon>Bacteria</taxon>
        <taxon>Bacillati</taxon>
        <taxon>Actinomycetota</taxon>
        <taxon>Actinomycetes</taxon>
        <taxon>Kitasatosporales</taxon>
        <taxon>Streptomycetaceae</taxon>
        <taxon>Streptomyces</taxon>
    </lineage>
</organism>
<sequence>MNRKTVAVLPGDGIGPEVLDAALPVIEALGLPLDLEFGDIGWECWRAEGNPVPDRTWDLIGRSDAVLLGATTSKPRREALAELAPELRESAPQYLSPIIQLRQRLDLFANLRPVENYLGGGTPYRFCVVRENTEGLYAGLDWNHVPDGMWPLVAEHPNVRRSGRPGSTAGIRLQTSHGLDRILRFAFETARAHGHERVTLADKPNVLRQSSAYVLERLEAIAADYPEIPFEVLNVDAVALWMARRPERFGVIVAENMFGDILSDLGGGVMGGLGLAPSANIGEKGNYFEPVHGSAPAMAGRGRANPAAAFLTIGLMLEHLGLQDAAGSIQDAVRHVTRRRDRVTYDLGGSATTTEAAQAVLDACREVPQAPTAAIVTIGDELLRGDLEDSNAGNASRMLGERGVPVRVRHTIGDDEATIADAIRPSIGRDDVIVVMGGLGPTSDDVTRSAVARALARPLEHREEAWQGVVERLTRFGVAIHDDNRRQALFAEGADLLPNPNGTAWGCRAEAQGSTVVMLPGPPRECLPMLAAVLRDGLPHLPEPPEVTCVFRRTLGIIEADAAALVDELVRDSGVPVKPAYHWHYPYVDIRLGCPPEAADDLAGRLDAALADHLVTDRDRTAVQELAVLLDARGLVLDLDDRLTDGVFAAELARERDTSDGAGALGVALSGVRQGGDGTSYTGTIALTCTVRDTTGEPTAPHTGEHPHEHTYELTIPNRGPEVTTYCAQFAAWSLVRHLTGRHPKPMEESA</sequence>
<keyword evidence="10" id="KW-1185">Reference proteome</keyword>
<evidence type="ECO:0000259" key="8">
    <source>
        <dbReference type="SMART" id="SM01329"/>
    </source>
</evidence>